<comment type="caution">
    <text evidence="2">The sequence shown here is derived from an EMBL/GenBank/DDBJ whole genome shotgun (WGS) entry which is preliminary data.</text>
</comment>
<organism evidence="2 3">
    <name type="scientific">candidate division WOR-3 bacterium</name>
    <dbReference type="NCBI Taxonomy" id="2052148"/>
    <lineage>
        <taxon>Bacteria</taxon>
        <taxon>Bacteria division WOR-3</taxon>
    </lineage>
</organism>
<dbReference type="SUPFAM" id="SSF48452">
    <property type="entry name" value="TPR-like"/>
    <property type="match status" value="1"/>
</dbReference>
<keyword evidence="1" id="KW-0802">TPR repeat</keyword>
<accession>A0A9C9EN73</accession>
<dbReference type="Pfam" id="PF13432">
    <property type="entry name" value="TPR_16"/>
    <property type="match status" value="1"/>
</dbReference>
<name>A0A9C9EN73_UNCW3</name>
<dbReference type="PROSITE" id="PS50005">
    <property type="entry name" value="TPR"/>
    <property type="match status" value="1"/>
</dbReference>
<dbReference type="AlphaFoldDB" id="A0A9C9EN73"/>
<dbReference type="InterPro" id="IPR019734">
    <property type="entry name" value="TPR_rpt"/>
</dbReference>
<proteinExistence type="predicted"/>
<feature type="repeat" description="TPR" evidence="1">
    <location>
        <begin position="72"/>
        <end position="105"/>
    </location>
</feature>
<evidence type="ECO:0000256" key="1">
    <source>
        <dbReference type="PROSITE-ProRule" id="PRU00339"/>
    </source>
</evidence>
<gene>
    <name evidence="2" type="ORF">ENI34_07145</name>
</gene>
<evidence type="ECO:0000313" key="2">
    <source>
        <dbReference type="EMBL" id="HEC78902.1"/>
    </source>
</evidence>
<protein>
    <submittedName>
        <fullName evidence="2">Tetratricopeptide repeat protein</fullName>
    </submittedName>
</protein>
<dbReference type="Gene3D" id="1.25.40.10">
    <property type="entry name" value="Tetratricopeptide repeat domain"/>
    <property type="match status" value="1"/>
</dbReference>
<dbReference type="InterPro" id="IPR011990">
    <property type="entry name" value="TPR-like_helical_dom_sf"/>
</dbReference>
<dbReference type="EMBL" id="DRIG01000075">
    <property type="protein sequence ID" value="HEC78902.1"/>
    <property type="molecule type" value="Genomic_DNA"/>
</dbReference>
<dbReference type="Proteomes" id="UP000885826">
    <property type="component" value="Unassembled WGS sequence"/>
</dbReference>
<sequence length="294" mass="32666">MNKKSCWIITIFVLSAVLPGTIVGDSLSVDYYSAGNIYRFAEYLYKEGDYLRAAGEFQRYLFVVDTQSVAVDSALFYIGKCYLKARKYERAMDYFKKVAGSGKTGIKDYAHYNIALCYFLAGSSQASIDYLATHLNAGGIPELESSVKNLNAAGYLEQGKWDKAEEILGPDSLNDRVSNRLLSWARIGKSLPRKSKTLAGLYSGIIPGLGKVYCKRSVDGIQSFLTVGLLGWQAYTGFHKDGKSSVKGWIFGSIGALFYLGNIYGSIVAADIHNQEQEERLKTEIRVFFYAHLD</sequence>
<reference evidence="2" key="1">
    <citation type="journal article" date="2020" name="mSystems">
        <title>Genome- and Community-Level Interaction Insights into Carbon Utilization and Element Cycling Functions of Hydrothermarchaeota in Hydrothermal Sediment.</title>
        <authorList>
            <person name="Zhou Z."/>
            <person name="Liu Y."/>
            <person name="Xu W."/>
            <person name="Pan J."/>
            <person name="Luo Z.H."/>
            <person name="Li M."/>
        </authorList>
    </citation>
    <scope>NUCLEOTIDE SEQUENCE</scope>
    <source>
        <strain evidence="2">HyVt-388</strain>
    </source>
</reference>
<evidence type="ECO:0000313" key="3">
    <source>
        <dbReference type="Proteomes" id="UP000885826"/>
    </source>
</evidence>